<proteinExistence type="inferred from homology"/>
<dbReference type="Pfam" id="PF07687">
    <property type="entry name" value="M20_dimer"/>
    <property type="match status" value="1"/>
</dbReference>
<dbReference type="InterPro" id="IPR036188">
    <property type="entry name" value="FAD/NAD-bd_sf"/>
</dbReference>
<dbReference type="Gene3D" id="3.30.70.360">
    <property type="match status" value="1"/>
</dbReference>
<dbReference type="Gene3D" id="3.50.50.60">
    <property type="entry name" value="FAD/NAD(P)-binding domain"/>
    <property type="match status" value="1"/>
</dbReference>
<dbReference type="Pfam" id="PF21162">
    <property type="entry name" value="ETFQO_UQ-bd"/>
    <property type="match status" value="1"/>
</dbReference>
<comment type="caution">
    <text evidence="19">The sequence shown here is derived from an EMBL/GenBank/DDBJ whole genome shotgun (WGS) entry which is preliminary data.</text>
</comment>
<dbReference type="InterPro" id="IPR007859">
    <property type="entry name" value="ETF-QO/FixX_C"/>
</dbReference>
<dbReference type="SUPFAM" id="SSF53187">
    <property type="entry name" value="Zn-dependent exopeptidases"/>
    <property type="match status" value="1"/>
</dbReference>
<keyword evidence="8" id="KW-0479">Metal-binding</keyword>
<dbReference type="EMBL" id="JBAHYK010000006">
    <property type="protein sequence ID" value="KAL0581666.1"/>
    <property type="molecule type" value="Genomic_DNA"/>
</dbReference>
<dbReference type="Gene3D" id="3.30.70.20">
    <property type="match status" value="1"/>
</dbReference>
<keyword evidence="11" id="KW-0560">Oxidoreductase</keyword>
<dbReference type="SUPFAM" id="SSF54373">
    <property type="entry name" value="FAD-linked reductases, C-terminal domain"/>
    <property type="match status" value="1"/>
</dbReference>
<name>A0ABR3G1E3_9AGAR</name>
<keyword evidence="9" id="KW-0274">FAD</keyword>
<sequence>MQLMLFQSLLAATLFMGSIAATPKIPYYIITNAETPSLDRPGLTPIGRQRAESCIPTVFSQLNIGLIITCTVDRDGEEGLGCPAANQTALPLAAKLGLNITTCGTGEESNDECVHNKIHKFNQDSNQSALIVWDAMGMDDLMENADVNDAGIDDDTLGTHPDLILTVVSGKRTGQSSMNSAKLELVLLLLRFALFDAPSLHISDCSLSESEEAHDIRCQQFSTDDGVADEPNEIVPITPQLVPSLQDLLTFTFNPHVALQADALSATMDAHPKAIHLSRPRREEEGERYDPRSVERVEDEVDVCIVGAGPAGLSAAIRIKQLEREKGKEVRVVVLEKGGEVGSHILSGCVLEPRALHELLGSPSTYAEKYGSEAPLGQPATSSKMLLFTNNTTIPIPHPPQMNNDGNYIISLSQFTRWLASVAEEHYGVEIYPGFAGAGLLFSEEPNSDDPWNGWEGRWGKSVTKSGVTSGTSGSSERVKSVQGVITNDVGISKSGYQKSNFEPGMAFRSKVTLLAEGAHGSLSKIALSKYNLRKESEGQTYGFGLKEVWRIAPDDGSEGDGRYKPGEVVHSIGWPLDNATYGGGWVYHMDKGLVSIGLVIGADWSNPYRSPYRDFQKMKHHPYFRKLLTPSNSPNTFTPSRIAYGARVLVEGGLQSVPLLHFPGGALIGDSAGFVNLAKIKGVHNSMKTGMMGGEGAFNALYASEEGSEESSQKPADLSSYTEAFTKSWVYDDLHEVRNMRPAFNTSLGVFGGVMYSGVDSLLLKGRTPWTFKHSKAGEREKYINSTPTMDSTHTERASKHKPIDYPPFEAPLSTDLLTSVSLTSTNHEEDQPEHLRVATLQEYVREWYGDDTNILSEPDKNGLQDKQKRRRSHVQKNVEEYAGLLGRACPAGVYEYVDDQSGTSEGGWNGKKLVINAQNCIHCKLCDVKVPTQDITWTVPEGGGGPKYSIAKEEHPIEPTSPSAPKRPTAFSKAKGYLATVGILLGCAWLLSPNDDNLHYPTFRVSSNHHVAKEPVCQQTGALTPDQNLFFWTLLAEEISTDEFQEKAVKLLGGAVQVETEMFDDMGPVDEDPRWKNRATFHDYLKGAFPEVHSKLELTKINTYGLLYTWKGYDKTLKPYILAAHQDVVPVNPTTVDEWAHPPYSGHFDGERIWGRGSRDDKSGLIGILSAVEILLQQEFQPARTVILSFGFDEEAGGYRGAGELSKHLLETYGKDSIAFMIDEGSGFSEQYGTVFATPGIAEKGSMNVDVNVATRGGHSSIPPRHTSIGILAALLVHIEENPFEPHLERDTPMYDFVQCLGAHATQLPPALRKAIKRSQRSDQAFKEIEKHMFSDAVFKSLVGTTQAIDMIEGGVKSNALPEEASAVVNHRIATTSSGDATKVHDRDLLVDLAKKFNLSYVAFGEQVSEPDVPSKGRLTLTAPRALDPAPVTPTKGENAAPYQLLSGTIKATYNAHRSLTGDNIVVAPGMMTGNTDTRFYWDLTEHLFRYNHHNLGKSTNALSGAHTVNESVPFDSFLEIIRFFGTLILNADETTEF</sequence>
<dbReference type="PANTHER" id="PTHR10617:SF107">
    <property type="entry name" value="ELECTRON TRANSFER FLAVOPROTEIN-UBIQUINONE OXIDOREDUCTASE, MITOCHONDRIAL"/>
    <property type="match status" value="1"/>
</dbReference>
<evidence type="ECO:0000256" key="10">
    <source>
        <dbReference type="ARBA" id="ARBA00022982"/>
    </source>
</evidence>
<evidence type="ECO:0000256" key="1">
    <source>
        <dbReference type="ARBA" id="ARBA00001966"/>
    </source>
</evidence>
<dbReference type="Pfam" id="PF01546">
    <property type="entry name" value="Peptidase_M20"/>
    <property type="match status" value="1"/>
</dbReference>
<keyword evidence="6" id="KW-0813">Transport</keyword>
<keyword evidence="20" id="KW-1185">Reference proteome</keyword>
<keyword evidence="10" id="KW-0249">Electron transport</keyword>
<protein>
    <recommendedName>
        <fullName evidence="5">electron-transferring-flavoprotein dehydrogenase</fullName>
        <ecNumber evidence="5">1.5.5.1</ecNumber>
    </recommendedName>
    <alternativeName>
        <fullName evidence="15">Electron-transferring-flavoprotein dehydrogenase</fullName>
    </alternativeName>
</protein>
<keyword evidence="12" id="KW-0408">Iron</keyword>
<dbReference type="CDD" id="cd05674">
    <property type="entry name" value="M20_yscS"/>
    <property type="match status" value="1"/>
</dbReference>
<evidence type="ECO:0000256" key="3">
    <source>
        <dbReference type="ARBA" id="ARBA00002819"/>
    </source>
</evidence>
<dbReference type="PANTHER" id="PTHR10617">
    <property type="entry name" value="ELECTRON TRANSFER FLAVOPROTEIN-UBIQUINONE OXIDOREDUCTASE"/>
    <property type="match status" value="1"/>
</dbReference>
<feature type="region of interest" description="Disordered" evidence="16">
    <location>
        <begin position="856"/>
        <end position="876"/>
    </location>
</feature>
<dbReference type="Gene3D" id="1.10.150.900">
    <property type="match status" value="1"/>
</dbReference>
<evidence type="ECO:0000256" key="5">
    <source>
        <dbReference type="ARBA" id="ARBA00012696"/>
    </source>
</evidence>
<evidence type="ECO:0000256" key="12">
    <source>
        <dbReference type="ARBA" id="ARBA00023004"/>
    </source>
</evidence>
<feature type="region of interest" description="Disordered" evidence="16">
    <location>
        <begin position="787"/>
        <end position="807"/>
    </location>
</feature>
<dbReference type="Pfam" id="PF05187">
    <property type="entry name" value="Fer4_ETF_QO"/>
    <property type="match status" value="1"/>
</dbReference>
<dbReference type="SUPFAM" id="SSF54862">
    <property type="entry name" value="4Fe-4S ferredoxins"/>
    <property type="match status" value="1"/>
</dbReference>
<dbReference type="InterPro" id="IPR017896">
    <property type="entry name" value="4Fe4S_Fe-S-bd"/>
</dbReference>
<organism evidence="19 20">
    <name type="scientific">Marasmius crinis-equi</name>
    <dbReference type="NCBI Taxonomy" id="585013"/>
    <lineage>
        <taxon>Eukaryota</taxon>
        <taxon>Fungi</taxon>
        <taxon>Dikarya</taxon>
        <taxon>Basidiomycota</taxon>
        <taxon>Agaricomycotina</taxon>
        <taxon>Agaricomycetes</taxon>
        <taxon>Agaricomycetidae</taxon>
        <taxon>Agaricales</taxon>
        <taxon>Marasmiineae</taxon>
        <taxon>Marasmiaceae</taxon>
        <taxon>Marasmius</taxon>
    </lineage>
</organism>
<feature type="domain" description="4Fe-4S ferredoxin-type" evidence="18">
    <location>
        <begin position="913"/>
        <end position="942"/>
    </location>
</feature>
<dbReference type="Proteomes" id="UP001465976">
    <property type="component" value="Unassembled WGS sequence"/>
</dbReference>
<keyword evidence="7" id="KW-0285">Flavoprotein</keyword>
<dbReference type="Pfam" id="PF13450">
    <property type="entry name" value="NAD_binding_8"/>
    <property type="match status" value="1"/>
</dbReference>
<feature type="compositionally biased region" description="Basic and acidic residues" evidence="16">
    <location>
        <begin position="280"/>
        <end position="294"/>
    </location>
</feature>
<evidence type="ECO:0000256" key="9">
    <source>
        <dbReference type="ARBA" id="ARBA00022827"/>
    </source>
</evidence>
<dbReference type="Gene3D" id="3.40.630.10">
    <property type="entry name" value="Zn peptidases"/>
    <property type="match status" value="1"/>
</dbReference>
<dbReference type="SUPFAM" id="SSF51905">
    <property type="entry name" value="FAD/NAD(P)-binding domain"/>
    <property type="match status" value="1"/>
</dbReference>
<dbReference type="PROSITE" id="PS51379">
    <property type="entry name" value="4FE4S_FER_2"/>
    <property type="match status" value="1"/>
</dbReference>
<comment type="cofactor">
    <cofactor evidence="1">
        <name>[4Fe-4S] cluster</name>
        <dbReference type="ChEBI" id="CHEBI:49883"/>
    </cofactor>
</comment>
<evidence type="ECO:0000256" key="6">
    <source>
        <dbReference type="ARBA" id="ARBA00022448"/>
    </source>
</evidence>
<evidence type="ECO:0000259" key="18">
    <source>
        <dbReference type="PROSITE" id="PS51379"/>
    </source>
</evidence>
<feature type="signal peptide" evidence="17">
    <location>
        <begin position="1"/>
        <end position="20"/>
    </location>
</feature>
<evidence type="ECO:0000256" key="17">
    <source>
        <dbReference type="SAM" id="SignalP"/>
    </source>
</evidence>
<evidence type="ECO:0000256" key="2">
    <source>
        <dbReference type="ARBA" id="ARBA00001974"/>
    </source>
</evidence>
<dbReference type="InterPro" id="IPR011650">
    <property type="entry name" value="Peptidase_M20_dimer"/>
</dbReference>
<accession>A0ABR3G1E3</accession>
<comment type="cofactor">
    <cofactor evidence="2">
        <name>FAD</name>
        <dbReference type="ChEBI" id="CHEBI:57692"/>
    </cofactor>
</comment>
<dbReference type="InterPro" id="IPR002933">
    <property type="entry name" value="Peptidase_M20"/>
</dbReference>
<dbReference type="InterPro" id="IPR049398">
    <property type="entry name" value="ETF-QO/FixC_UQ-bd"/>
</dbReference>
<gene>
    <name evidence="19" type="ORF">V5O48_000367</name>
</gene>
<evidence type="ECO:0000256" key="16">
    <source>
        <dbReference type="SAM" id="MobiDB-lite"/>
    </source>
</evidence>
<dbReference type="EC" id="1.5.5.1" evidence="5"/>
<keyword evidence="13" id="KW-0411">Iron-sulfur</keyword>
<evidence type="ECO:0000256" key="4">
    <source>
        <dbReference type="ARBA" id="ARBA00006247"/>
    </source>
</evidence>
<feature type="region of interest" description="Disordered" evidence="16">
    <location>
        <begin position="275"/>
        <end position="294"/>
    </location>
</feature>
<dbReference type="SUPFAM" id="SSF55031">
    <property type="entry name" value="Bacterial exopeptidase dimerisation domain"/>
    <property type="match status" value="1"/>
</dbReference>
<evidence type="ECO:0000313" key="19">
    <source>
        <dbReference type="EMBL" id="KAL0581666.1"/>
    </source>
</evidence>
<feature type="chain" id="PRO_5045640450" description="electron-transferring-flavoprotein dehydrogenase" evidence="17">
    <location>
        <begin position="21"/>
        <end position="1540"/>
    </location>
</feature>
<dbReference type="InterPro" id="IPR036264">
    <property type="entry name" value="Bact_exopeptidase_dim_dom"/>
</dbReference>
<feature type="compositionally biased region" description="Basic and acidic residues" evidence="16">
    <location>
        <begin position="794"/>
        <end position="805"/>
    </location>
</feature>
<evidence type="ECO:0000256" key="7">
    <source>
        <dbReference type="ARBA" id="ARBA00022630"/>
    </source>
</evidence>
<comment type="similarity">
    <text evidence="4">Belongs to the peptidase M20A family.</text>
</comment>
<evidence type="ECO:0000256" key="14">
    <source>
        <dbReference type="ARBA" id="ARBA00023075"/>
    </source>
</evidence>
<keyword evidence="17" id="KW-0732">Signal</keyword>
<keyword evidence="14" id="KW-0830">Ubiquinone</keyword>
<reference evidence="19 20" key="1">
    <citation type="submission" date="2024-02" db="EMBL/GenBank/DDBJ databases">
        <title>A draft genome for the cacao thread blight pathogen Marasmius crinis-equi.</title>
        <authorList>
            <person name="Cohen S.P."/>
            <person name="Baruah I.K."/>
            <person name="Amoako-Attah I."/>
            <person name="Bukari Y."/>
            <person name="Meinhardt L.W."/>
            <person name="Bailey B.A."/>
        </authorList>
    </citation>
    <scope>NUCLEOTIDE SEQUENCE [LARGE SCALE GENOMIC DNA]</scope>
    <source>
        <strain evidence="19 20">GH-76</strain>
    </source>
</reference>
<evidence type="ECO:0000256" key="15">
    <source>
        <dbReference type="ARBA" id="ARBA00032754"/>
    </source>
</evidence>
<evidence type="ECO:0000256" key="8">
    <source>
        <dbReference type="ARBA" id="ARBA00022723"/>
    </source>
</evidence>
<evidence type="ECO:0000313" key="20">
    <source>
        <dbReference type="Proteomes" id="UP001465976"/>
    </source>
</evidence>
<evidence type="ECO:0000256" key="11">
    <source>
        <dbReference type="ARBA" id="ARBA00023002"/>
    </source>
</evidence>
<comment type="function">
    <text evidence="3">Accepts electrons from ETF and reduces ubiquinone.</text>
</comment>
<evidence type="ECO:0000256" key="13">
    <source>
        <dbReference type="ARBA" id="ARBA00023014"/>
    </source>
</evidence>
<dbReference type="Gene3D" id="3.30.9.90">
    <property type="match status" value="1"/>
</dbReference>
<dbReference type="InterPro" id="IPR040156">
    <property type="entry name" value="ETF-QO"/>
</dbReference>
<feature type="compositionally biased region" description="Basic and acidic residues" evidence="16">
    <location>
        <begin position="859"/>
        <end position="868"/>
    </location>
</feature>